<evidence type="ECO:0000313" key="4">
    <source>
        <dbReference type="Proteomes" id="UP000321947"/>
    </source>
</evidence>
<dbReference type="Proteomes" id="UP000321947">
    <property type="component" value="Unassembled WGS sequence"/>
</dbReference>
<proteinExistence type="predicted"/>
<dbReference type="EMBL" id="SSTE01001190">
    <property type="protein sequence ID" value="KAA0065797.1"/>
    <property type="molecule type" value="Genomic_DNA"/>
</dbReference>
<accession>A0A5A7VFB0</accession>
<evidence type="ECO:0000313" key="1">
    <source>
        <dbReference type="EMBL" id="KAA0065797.1"/>
    </source>
</evidence>
<organism evidence="1 3">
    <name type="scientific">Cucumis melo var. makuwa</name>
    <name type="common">Oriental melon</name>
    <dbReference type="NCBI Taxonomy" id="1194695"/>
    <lineage>
        <taxon>Eukaryota</taxon>
        <taxon>Viridiplantae</taxon>
        <taxon>Streptophyta</taxon>
        <taxon>Embryophyta</taxon>
        <taxon>Tracheophyta</taxon>
        <taxon>Spermatophyta</taxon>
        <taxon>Magnoliopsida</taxon>
        <taxon>eudicotyledons</taxon>
        <taxon>Gunneridae</taxon>
        <taxon>Pentapetalae</taxon>
        <taxon>rosids</taxon>
        <taxon>fabids</taxon>
        <taxon>Cucurbitales</taxon>
        <taxon>Cucurbitaceae</taxon>
        <taxon>Benincaseae</taxon>
        <taxon>Cucumis</taxon>
    </lineage>
</organism>
<sequence length="142" mass="16064">MLEVQSQPILECTQSLIGDEIYETMLGRRLGYSKGRGWGPMPKARKTTSASSSTTSCLQSTVGDGYYRRIAYIKIVDVGDALLATRRRRWKKIIPNALLVTHRRRQESVSRRVSSNDRPDIPLCIENSVSDDFATFTDVFMC</sequence>
<name>A0A5A7VFB0_CUCMM</name>
<reference evidence="3 4" key="1">
    <citation type="submission" date="2019-08" db="EMBL/GenBank/DDBJ databases">
        <title>Draft genome sequences of two oriental melons (Cucumis melo L. var makuwa).</title>
        <authorList>
            <person name="Kwon S.-Y."/>
        </authorList>
    </citation>
    <scope>NUCLEOTIDE SEQUENCE [LARGE SCALE GENOMIC DNA]</scope>
    <source>
        <strain evidence="4">cv. Chang Bougi</strain>
        <strain evidence="3">cv. SW 3</strain>
        <tissue evidence="1">Leaf</tissue>
    </source>
</reference>
<dbReference type="EMBL" id="SSTD01019467">
    <property type="protein sequence ID" value="TYJ96536.1"/>
    <property type="molecule type" value="Genomic_DNA"/>
</dbReference>
<evidence type="ECO:0000313" key="3">
    <source>
        <dbReference type="Proteomes" id="UP000321393"/>
    </source>
</evidence>
<gene>
    <name evidence="2" type="ORF">E5676_scaffold546G001910</name>
    <name evidence="1" type="ORF">E6C27_scaffold37G00960</name>
</gene>
<evidence type="ECO:0000313" key="2">
    <source>
        <dbReference type="EMBL" id="TYJ96536.1"/>
    </source>
</evidence>
<comment type="caution">
    <text evidence="1">The sequence shown here is derived from an EMBL/GenBank/DDBJ whole genome shotgun (WGS) entry which is preliminary data.</text>
</comment>
<dbReference type="AlphaFoldDB" id="A0A5A7VFB0"/>
<dbReference type="Proteomes" id="UP000321393">
    <property type="component" value="Unassembled WGS sequence"/>
</dbReference>
<protein>
    <recommendedName>
        <fullName evidence="5">CACTA en-spm transposon protein</fullName>
    </recommendedName>
</protein>
<evidence type="ECO:0008006" key="5">
    <source>
        <dbReference type="Google" id="ProtNLM"/>
    </source>
</evidence>